<feature type="region of interest" description="Disordered" evidence="1">
    <location>
        <begin position="50"/>
        <end position="89"/>
    </location>
</feature>
<proteinExistence type="predicted"/>
<feature type="region of interest" description="Disordered" evidence="1">
    <location>
        <begin position="207"/>
        <end position="229"/>
    </location>
</feature>
<feature type="compositionally biased region" description="Basic and acidic residues" evidence="1">
    <location>
        <begin position="450"/>
        <end position="462"/>
    </location>
</feature>
<organism evidence="3 4">
    <name type="scientific">Panicum virgatum</name>
    <name type="common">Blackwell switchgrass</name>
    <dbReference type="NCBI Taxonomy" id="38727"/>
    <lineage>
        <taxon>Eukaryota</taxon>
        <taxon>Viridiplantae</taxon>
        <taxon>Streptophyta</taxon>
        <taxon>Embryophyta</taxon>
        <taxon>Tracheophyta</taxon>
        <taxon>Spermatophyta</taxon>
        <taxon>Magnoliopsida</taxon>
        <taxon>Liliopsida</taxon>
        <taxon>Poales</taxon>
        <taxon>Poaceae</taxon>
        <taxon>PACMAD clade</taxon>
        <taxon>Panicoideae</taxon>
        <taxon>Panicodae</taxon>
        <taxon>Paniceae</taxon>
        <taxon>Panicinae</taxon>
        <taxon>Panicum</taxon>
        <taxon>Panicum sect. Hiantes</taxon>
    </lineage>
</organism>
<keyword evidence="4" id="KW-1185">Reference proteome</keyword>
<protein>
    <submittedName>
        <fullName evidence="3">Uncharacterized protein</fullName>
    </submittedName>
</protein>
<accession>A0A8T0R468</accession>
<dbReference type="AlphaFoldDB" id="A0A8T0R468"/>
<feature type="chain" id="PRO_5035722770" evidence="2">
    <location>
        <begin position="39"/>
        <end position="578"/>
    </location>
</feature>
<name>A0A8T0R468_PANVG</name>
<feature type="region of interest" description="Disordered" evidence="1">
    <location>
        <begin position="130"/>
        <end position="149"/>
    </location>
</feature>
<feature type="region of interest" description="Disordered" evidence="1">
    <location>
        <begin position="242"/>
        <end position="578"/>
    </location>
</feature>
<keyword evidence="2" id="KW-0732">Signal</keyword>
<gene>
    <name evidence="3" type="ORF">PVAP13_6NG348050</name>
</gene>
<evidence type="ECO:0000256" key="2">
    <source>
        <dbReference type="SAM" id="SignalP"/>
    </source>
</evidence>
<evidence type="ECO:0000256" key="1">
    <source>
        <dbReference type="SAM" id="MobiDB-lite"/>
    </source>
</evidence>
<feature type="signal peptide" evidence="2">
    <location>
        <begin position="1"/>
        <end position="38"/>
    </location>
</feature>
<dbReference type="EMBL" id="CM029048">
    <property type="protein sequence ID" value="KAG2579773.1"/>
    <property type="molecule type" value="Genomic_DNA"/>
</dbReference>
<feature type="compositionally biased region" description="Basic residues" evidence="1">
    <location>
        <begin position="256"/>
        <end position="265"/>
    </location>
</feature>
<reference evidence="3" key="1">
    <citation type="submission" date="2020-05" db="EMBL/GenBank/DDBJ databases">
        <title>WGS assembly of Panicum virgatum.</title>
        <authorList>
            <person name="Lovell J.T."/>
            <person name="Jenkins J."/>
            <person name="Shu S."/>
            <person name="Juenger T.E."/>
            <person name="Schmutz J."/>
        </authorList>
    </citation>
    <scope>NUCLEOTIDE SEQUENCE</scope>
    <source>
        <strain evidence="3">AP13</strain>
    </source>
</reference>
<feature type="compositionally biased region" description="Basic and acidic residues" evidence="1">
    <location>
        <begin position="284"/>
        <end position="298"/>
    </location>
</feature>
<dbReference type="Proteomes" id="UP000823388">
    <property type="component" value="Chromosome 6N"/>
</dbReference>
<comment type="caution">
    <text evidence="3">The sequence shown here is derived from an EMBL/GenBank/DDBJ whole genome shotgun (WGS) entry which is preliminary data.</text>
</comment>
<feature type="compositionally biased region" description="Basic and acidic residues" evidence="1">
    <location>
        <begin position="346"/>
        <end position="360"/>
    </location>
</feature>
<evidence type="ECO:0000313" key="4">
    <source>
        <dbReference type="Proteomes" id="UP000823388"/>
    </source>
</evidence>
<feature type="compositionally biased region" description="Basic and acidic residues" evidence="1">
    <location>
        <begin position="306"/>
        <end position="317"/>
    </location>
</feature>
<sequence>MWRRARGRSPWPPRGLPSLAMAAVRLAMAAAWPAAARAVAPPRTDLAARLPACRRRGRGGGWREGTGPSAAPSPSPAPRPRPRAAAPASALGLSRPWSWALCPCGTVLGSSQRSAGRLADFGLGELPEECRARRGSNGPAGEGMGGRRAAPWLCSPQLPPTPRGPSAATGPPCARSLWSAELGRLLRPTAAPSEGEGGRFGRALAALQLPAGRTPKREAARARRSRGGAATYGRVWRRGAAGLAGGGAAVQARRAPLGKRGKGGKRKGEEGRRVMGADPTVGLERFESSYRWKSHETPPKPPPLYKFEEEERGKERREEEEEKESPSWSSILPQPPLSKRRRNHRAERQPRPHGHREQRGHVPTPRRSTKGRPVPRPEGAGGDDGPRLPNSNRECPHRCPRGSADSGSHEEGRTPGSGNRSRARSRRRAGQGCGEAEADGHPSAQAPAARPRDRADRGEQRWPRPVPAARPRGPERAAVTRRRGCTPETRQGGRGGGAGERRGANPARQPRCPEEPRSGGALGDNRRRRPRTARSVPWGPKSGEGEPGSGPGGRRRRQGLRSGGGRRGREMGEGEATS</sequence>
<evidence type="ECO:0000313" key="3">
    <source>
        <dbReference type="EMBL" id="KAG2579773.1"/>
    </source>
</evidence>
<feature type="compositionally biased region" description="Basic and acidic residues" evidence="1">
    <location>
        <begin position="266"/>
        <end position="275"/>
    </location>
</feature>